<accession>A0A4Y3RCB1</accession>
<keyword evidence="2" id="KW-1185">Reference proteome</keyword>
<proteinExistence type="predicted"/>
<gene>
    <name evidence="1" type="ORF">SGA01_09270</name>
</gene>
<evidence type="ECO:0000313" key="2">
    <source>
        <dbReference type="Proteomes" id="UP000315226"/>
    </source>
</evidence>
<organism evidence="1 2">
    <name type="scientific">Streptomyces gardneri</name>
    <dbReference type="NCBI Taxonomy" id="66892"/>
    <lineage>
        <taxon>Bacteria</taxon>
        <taxon>Bacillati</taxon>
        <taxon>Actinomycetota</taxon>
        <taxon>Actinomycetes</taxon>
        <taxon>Kitasatosporales</taxon>
        <taxon>Streptomycetaceae</taxon>
        <taxon>Streptomyces</taxon>
    </lineage>
</organism>
<reference evidence="1 2" key="1">
    <citation type="submission" date="2019-06" db="EMBL/GenBank/DDBJ databases">
        <title>Whole genome shotgun sequence of Streptomyces gardneri NBRC 12865.</title>
        <authorList>
            <person name="Hosoyama A."/>
            <person name="Uohara A."/>
            <person name="Ohji S."/>
            <person name="Ichikawa N."/>
        </authorList>
    </citation>
    <scope>NUCLEOTIDE SEQUENCE [LARGE SCALE GENOMIC DNA]</scope>
    <source>
        <strain evidence="1 2">NBRC 12865</strain>
    </source>
</reference>
<sequence length="80" mass="8506">MLPLPGGSQNLSARSGVESETGAVGLKMLQVPDPMNWSPLVQLSLTATAQRVDFQLLLLLNSSMSLRQTASSTVPARPGW</sequence>
<name>A0A4Y3RCB1_9ACTN</name>
<dbReference type="AlphaFoldDB" id="A0A4Y3RCB1"/>
<evidence type="ECO:0000313" key="1">
    <source>
        <dbReference type="EMBL" id="GEB55322.1"/>
    </source>
</evidence>
<dbReference type="Proteomes" id="UP000315226">
    <property type="component" value="Unassembled WGS sequence"/>
</dbReference>
<protein>
    <submittedName>
        <fullName evidence="1">Uncharacterized protein</fullName>
    </submittedName>
</protein>
<comment type="caution">
    <text evidence="1">The sequence shown here is derived from an EMBL/GenBank/DDBJ whole genome shotgun (WGS) entry which is preliminary data.</text>
</comment>
<dbReference type="EMBL" id="BJMN01000006">
    <property type="protein sequence ID" value="GEB55322.1"/>
    <property type="molecule type" value="Genomic_DNA"/>
</dbReference>